<evidence type="ECO:0000259" key="10">
    <source>
        <dbReference type="PROSITE" id="PS50522"/>
    </source>
</evidence>
<dbReference type="SUPFAM" id="SSF56672">
    <property type="entry name" value="DNA/RNA polymerases"/>
    <property type="match status" value="1"/>
</dbReference>
<keyword evidence="5" id="KW-0547">Nucleotide-binding</keyword>
<dbReference type="PROSITE" id="PS50522">
    <property type="entry name" value="RDRP_PHAGE"/>
    <property type="match status" value="1"/>
</dbReference>
<dbReference type="EMBL" id="MN035206">
    <property type="protein sequence ID" value="QDH90036.1"/>
    <property type="molecule type" value="Genomic_RNA"/>
</dbReference>
<accession>A0A514D8V7</accession>
<evidence type="ECO:0000256" key="3">
    <source>
        <dbReference type="ARBA" id="ARBA00022679"/>
    </source>
</evidence>
<dbReference type="EC" id="2.7.7.48" evidence="1"/>
<protein>
    <recommendedName>
        <fullName evidence="1">RNA-directed RNA polymerase</fullName>
        <ecNumber evidence="1">2.7.7.48</ecNumber>
    </recommendedName>
    <alternativeName>
        <fullName evidence="7">RNA replicase beta chain</fullName>
    </alternativeName>
</protein>
<organism evidence="11">
    <name type="scientific">Leviviridae sp</name>
    <dbReference type="NCBI Taxonomy" id="2027243"/>
    <lineage>
        <taxon>Viruses</taxon>
        <taxon>Riboviria</taxon>
        <taxon>Orthornavirae</taxon>
        <taxon>Lenarviricota</taxon>
        <taxon>Leviviricetes</taxon>
        <taxon>Norzivirales</taxon>
        <taxon>Fiersviridae</taxon>
    </lineage>
</organism>
<evidence type="ECO:0000313" key="11">
    <source>
        <dbReference type="EMBL" id="QDH90036.1"/>
    </source>
</evidence>
<keyword evidence="9" id="KW-0460">Magnesium</keyword>
<dbReference type="GO" id="GO:0000166">
    <property type="term" value="F:nucleotide binding"/>
    <property type="evidence" value="ECO:0007669"/>
    <property type="project" value="UniProtKB-KW"/>
</dbReference>
<keyword evidence="9" id="KW-0479">Metal-binding</keyword>
<reference evidence="11" key="1">
    <citation type="submission" date="2019-05" db="EMBL/GenBank/DDBJ databases">
        <title>Metatranscriptomic reconstruction reveals RNA viruses with the potential to shape carbon cycling in soil.</title>
        <authorList>
            <person name="Starr E.P."/>
            <person name="Nuccio E."/>
            <person name="Pett-Ridge J."/>
            <person name="Banfield J.F."/>
            <person name="Firestone M.K."/>
        </authorList>
    </citation>
    <scope>NUCLEOTIDE SEQUENCE</scope>
    <source>
        <strain evidence="11">H1_Bulk_30_scaffold_299</strain>
    </source>
</reference>
<feature type="domain" description="RdRp catalytic" evidence="10">
    <location>
        <begin position="305"/>
        <end position="441"/>
    </location>
</feature>
<keyword evidence="4" id="KW-0548">Nucleotidyltransferase</keyword>
<gene>
    <name evidence="11" type="ORF">H1Bulk30299_000001</name>
</gene>
<evidence type="ECO:0000256" key="7">
    <source>
        <dbReference type="ARBA" id="ARBA00030248"/>
    </source>
</evidence>
<feature type="binding site" evidence="9">
    <location>
        <position position="409"/>
    </location>
    <ligand>
        <name>Mg(2+)</name>
        <dbReference type="ChEBI" id="CHEBI:18420"/>
        <label>2</label>
    </ligand>
</feature>
<evidence type="ECO:0000256" key="5">
    <source>
        <dbReference type="ARBA" id="ARBA00022741"/>
    </source>
</evidence>
<keyword evidence="6" id="KW-0693">Viral RNA replication</keyword>
<keyword evidence="3" id="KW-0808">Transferase</keyword>
<evidence type="ECO:0000256" key="8">
    <source>
        <dbReference type="ARBA" id="ARBA00048744"/>
    </source>
</evidence>
<dbReference type="GO" id="GO:0003968">
    <property type="term" value="F:RNA-directed RNA polymerase activity"/>
    <property type="evidence" value="ECO:0007669"/>
    <property type="project" value="UniProtKB-KW"/>
</dbReference>
<evidence type="ECO:0000256" key="9">
    <source>
        <dbReference type="PIRSR" id="PIRSR605093-1"/>
    </source>
</evidence>
<name>A0A514D8V7_9VIRU</name>
<comment type="cofactor">
    <cofactor evidence="9">
        <name>Mg(2+)</name>
        <dbReference type="ChEBI" id="CHEBI:18420"/>
    </cofactor>
    <text evidence="9">Binds 2 Mg(2+) per subunit.</text>
</comment>
<sequence>MDPQSLVPFYTDLYERILSDSCGDLPELAERKNLKRDLLTINQRVSNEGIGFLTKVLPLLGKAFDSALQTSELRIPRNFAKVPKTNIPAFLQGSFSHVFDSNGSLRENSCLRCVRHIRQVCYLVYKVDFPYDKDQISTVVENFLVTEYQLPDRGASSPRRSDQLLDVAASLIERVFSGFDPKDILPRHGPGVVAGGQSGEDKWLFTHLYDQIHQCYPYYDWFVVGGSRELLDRINWYKSLTRTVTGTAKVMLVPKDSRGPRLISAEPAEYMWLQQGLGRAIMDHVERHPLTKGYVNFTDQSINQELALSSSINGFLATMDLKDASDRVTVDLVVHLFRHTTLLPYLLALRTTSTRLPDGRIVPLKKFAPMGSALCFPVEALCFWALLRATLLRSDTPLEGDRVVYVYGDDIIIPVEAYDECRLTLETYDLRVNDDKSCSTGLFRESCGVDAFAGSNITPAKLRRQWTGGRLEASSYAHYVSFANQLDARGYHNAALWLFDKIEESMGPVGYGISNSPFPCRMVTSIEIAEELNMAKMRSRWNKDFQRWEFRVQTLKSRTEHSKLDGWLRLSRDIFMGCGDTPDLVTFSRSSKIVWRWLPL</sequence>
<evidence type="ECO:0000256" key="1">
    <source>
        <dbReference type="ARBA" id="ARBA00012494"/>
    </source>
</evidence>
<dbReference type="GO" id="GO:0046872">
    <property type="term" value="F:metal ion binding"/>
    <property type="evidence" value="ECO:0007669"/>
    <property type="project" value="UniProtKB-KW"/>
</dbReference>
<feature type="binding site" evidence="9">
    <location>
        <position position="410"/>
    </location>
    <ligand>
        <name>Mg(2+)</name>
        <dbReference type="ChEBI" id="CHEBI:18420"/>
        <label>2</label>
    </ligand>
</feature>
<comment type="catalytic activity">
    <reaction evidence="8">
        <text>RNA(n) + a ribonucleoside 5'-triphosphate = RNA(n+1) + diphosphate</text>
        <dbReference type="Rhea" id="RHEA:21248"/>
        <dbReference type="Rhea" id="RHEA-COMP:14527"/>
        <dbReference type="Rhea" id="RHEA-COMP:17342"/>
        <dbReference type="ChEBI" id="CHEBI:33019"/>
        <dbReference type="ChEBI" id="CHEBI:61557"/>
        <dbReference type="ChEBI" id="CHEBI:140395"/>
        <dbReference type="EC" id="2.7.7.48"/>
    </reaction>
</comment>
<proteinExistence type="predicted"/>
<feature type="binding site" evidence="9">
    <location>
        <position position="320"/>
    </location>
    <ligand>
        <name>Mg(2+)</name>
        <dbReference type="ChEBI" id="CHEBI:18420"/>
        <label>2</label>
    </ligand>
</feature>
<dbReference type="InterPro" id="IPR043502">
    <property type="entry name" value="DNA/RNA_pol_sf"/>
</dbReference>
<dbReference type="GO" id="GO:0039694">
    <property type="term" value="P:viral RNA genome replication"/>
    <property type="evidence" value="ECO:0007669"/>
    <property type="project" value="InterPro"/>
</dbReference>
<evidence type="ECO:0000256" key="6">
    <source>
        <dbReference type="ARBA" id="ARBA00022953"/>
    </source>
</evidence>
<evidence type="ECO:0000256" key="4">
    <source>
        <dbReference type="ARBA" id="ARBA00022695"/>
    </source>
</evidence>
<dbReference type="InterPro" id="IPR005093">
    <property type="entry name" value="RNArep_beta"/>
</dbReference>
<dbReference type="InterPro" id="IPR007096">
    <property type="entry name" value="RNA-dir_Rpol_cat_phage"/>
</dbReference>
<keyword evidence="2 11" id="KW-0696">RNA-directed RNA polymerase</keyword>
<dbReference type="Pfam" id="PF03431">
    <property type="entry name" value="RNA_replicase_B"/>
    <property type="match status" value="1"/>
</dbReference>
<evidence type="ECO:0000256" key="2">
    <source>
        <dbReference type="ARBA" id="ARBA00022484"/>
    </source>
</evidence>